<evidence type="ECO:0008006" key="4">
    <source>
        <dbReference type="Google" id="ProtNLM"/>
    </source>
</evidence>
<name>A0A6L3YYZ3_9HYPH</name>
<feature type="region of interest" description="Disordered" evidence="1">
    <location>
        <begin position="61"/>
        <end position="134"/>
    </location>
</feature>
<proteinExistence type="predicted"/>
<dbReference type="Proteomes" id="UP000481643">
    <property type="component" value="Unassembled WGS sequence"/>
</dbReference>
<evidence type="ECO:0000256" key="1">
    <source>
        <dbReference type="SAM" id="MobiDB-lite"/>
    </source>
</evidence>
<feature type="compositionally biased region" description="Basic and acidic residues" evidence="1">
    <location>
        <begin position="66"/>
        <end position="86"/>
    </location>
</feature>
<organism evidence="2 3">
    <name type="scientific">Brucella tritici</name>
    <dbReference type="NCBI Taxonomy" id="94626"/>
    <lineage>
        <taxon>Bacteria</taxon>
        <taxon>Pseudomonadati</taxon>
        <taxon>Pseudomonadota</taxon>
        <taxon>Alphaproteobacteria</taxon>
        <taxon>Hyphomicrobiales</taxon>
        <taxon>Brucellaceae</taxon>
        <taxon>Brucella/Ochrobactrum group</taxon>
        <taxon>Brucella</taxon>
    </lineage>
</organism>
<dbReference type="EMBL" id="WBVX01000001">
    <property type="protein sequence ID" value="KAB2690306.1"/>
    <property type="molecule type" value="Genomic_DNA"/>
</dbReference>
<reference evidence="2 3" key="1">
    <citation type="submission" date="2019-09" db="EMBL/GenBank/DDBJ databases">
        <title>Taxonomic organization of the family Brucellaceae based on a phylogenomic approach.</title>
        <authorList>
            <person name="Leclercq S."/>
            <person name="Cloeckaert A."/>
            <person name="Zygmunt M.S."/>
        </authorList>
    </citation>
    <scope>NUCLEOTIDE SEQUENCE [LARGE SCALE GENOMIC DNA]</scope>
    <source>
        <strain evidence="2 3">WS1830</strain>
    </source>
</reference>
<evidence type="ECO:0000313" key="2">
    <source>
        <dbReference type="EMBL" id="KAB2690306.1"/>
    </source>
</evidence>
<accession>A0A6L3YYZ3</accession>
<feature type="compositionally biased region" description="Basic and acidic residues" evidence="1">
    <location>
        <begin position="120"/>
        <end position="134"/>
    </location>
</feature>
<gene>
    <name evidence="2" type="ORF">F9L08_02250</name>
</gene>
<sequence length="152" mass="17020">MRPTFPDFATVLKEVEADTSQADDIRGPQFGFASAVFSAGLGDTVSAQHKPDDLENLFDIENLPEPEFRPESGPEQERQAIEERMQKQSPDAVRQELELRPGLTRSELQRRRRSFAASNHPDRLPEEFRPAAEQRMKTANALLDTAMASAPA</sequence>
<dbReference type="AlphaFoldDB" id="A0A6L3YYZ3"/>
<protein>
    <recommendedName>
        <fullName evidence="4">J domain-containing protein</fullName>
    </recommendedName>
</protein>
<evidence type="ECO:0000313" key="3">
    <source>
        <dbReference type="Proteomes" id="UP000481643"/>
    </source>
</evidence>
<dbReference type="RefSeq" id="WP_151650940.1">
    <property type="nucleotide sequence ID" value="NZ_WBVX01000001.1"/>
</dbReference>
<comment type="caution">
    <text evidence="2">The sequence shown here is derived from an EMBL/GenBank/DDBJ whole genome shotgun (WGS) entry which is preliminary data.</text>
</comment>